<dbReference type="AlphaFoldDB" id="A0A3D8SZI4"/>
<name>A0A3D8SZI4_9HELO</name>
<protein>
    <submittedName>
        <fullName evidence="1">Uncharacterized protein</fullName>
    </submittedName>
</protein>
<sequence length="95" mass="10589">MAVFATPERLYQLFITILKVFEDQYGYSEGDVEISPDSPAAQWVSIDWIFENQPHTGSVEITIAGKEESKYALKITDGLIGDLRYSSNIIGLTDA</sequence>
<dbReference type="EMBL" id="PDLN01000003">
    <property type="protein sequence ID" value="RDW91725.1"/>
    <property type="molecule type" value="Genomic_DNA"/>
</dbReference>
<reference evidence="1 2" key="1">
    <citation type="journal article" date="2018" name="IMA Fungus">
        <title>IMA Genome-F 9: Draft genome sequence of Annulohypoxylon stygium, Aspergillus mulundensis, Berkeleyomyces basicola (syn. Thielaviopsis basicola), Ceratocystis smalleyi, two Cercospora beticola strains, Coleophoma cylindrospora, Fusarium fracticaudum, Phialophora cf. hyalina, and Morchella septimelata.</title>
        <authorList>
            <person name="Wingfield B.D."/>
            <person name="Bills G.F."/>
            <person name="Dong Y."/>
            <person name="Huang W."/>
            <person name="Nel W.J."/>
            <person name="Swalarsk-Parry B.S."/>
            <person name="Vaghefi N."/>
            <person name="Wilken P.M."/>
            <person name="An Z."/>
            <person name="de Beer Z.W."/>
            <person name="De Vos L."/>
            <person name="Chen L."/>
            <person name="Duong T.A."/>
            <person name="Gao Y."/>
            <person name="Hammerbacher A."/>
            <person name="Kikkert J.R."/>
            <person name="Li Y."/>
            <person name="Li H."/>
            <person name="Li K."/>
            <person name="Li Q."/>
            <person name="Liu X."/>
            <person name="Ma X."/>
            <person name="Naidoo K."/>
            <person name="Pethybridge S.J."/>
            <person name="Sun J."/>
            <person name="Steenkamp E.T."/>
            <person name="van der Nest M.A."/>
            <person name="van Wyk S."/>
            <person name="Wingfield M.J."/>
            <person name="Xiong C."/>
            <person name="Yue Q."/>
            <person name="Zhang X."/>
        </authorList>
    </citation>
    <scope>NUCLEOTIDE SEQUENCE [LARGE SCALE GENOMIC DNA]</scope>
    <source>
        <strain evidence="1 2">BP5796</strain>
    </source>
</reference>
<accession>A0A3D8SZI4</accession>
<proteinExistence type="predicted"/>
<comment type="caution">
    <text evidence="1">The sequence shown here is derived from an EMBL/GenBank/DDBJ whole genome shotgun (WGS) entry which is preliminary data.</text>
</comment>
<dbReference type="Proteomes" id="UP000256328">
    <property type="component" value="Unassembled WGS sequence"/>
</dbReference>
<gene>
    <name evidence="1" type="ORF">BP5796_02890</name>
</gene>
<organism evidence="1 2">
    <name type="scientific">Coleophoma crateriformis</name>
    <dbReference type="NCBI Taxonomy" id="565419"/>
    <lineage>
        <taxon>Eukaryota</taxon>
        <taxon>Fungi</taxon>
        <taxon>Dikarya</taxon>
        <taxon>Ascomycota</taxon>
        <taxon>Pezizomycotina</taxon>
        <taxon>Leotiomycetes</taxon>
        <taxon>Helotiales</taxon>
        <taxon>Dermateaceae</taxon>
        <taxon>Coleophoma</taxon>
    </lineage>
</organism>
<evidence type="ECO:0000313" key="2">
    <source>
        <dbReference type="Proteomes" id="UP000256328"/>
    </source>
</evidence>
<keyword evidence="2" id="KW-1185">Reference proteome</keyword>
<evidence type="ECO:0000313" key="1">
    <source>
        <dbReference type="EMBL" id="RDW91725.1"/>
    </source>
</evidence>